<evidence type="ECO:0000256" key="5">
    <source>
        <dbReference type="ARBA" id="ARBA00022741"/>
    </source>
</evidence>
<dbReference type="InterPro" id="IPR043133">
    <property type="entry name" value="GTP-CH-I_C/QueF"/>
</dbReference>
<dbReference type="RefSeq" id="XP_003742159.1">
    <property type="nucleotide sequence ID" value="XM_003742111.2"/>
</dbReference>
<evidence type="ECO:0000256" key="3">
    <source>
        <dbReference type="ARBA" id="ARBA00012715"/>
    </source>
</evidence>
<keyword evidence="5" id="KW-0547">Nucleotide-binding</keyword>
<dbReference type="PROSITE" id="PS00860">
    <property type="entry name" value="GTP_CYCLOHYDROL_1_2"/>
    <property type="match status" value="1"/>
</dbReference>
<dbReference type="HAMAP" id="MF_00223">
    <property type="entry name" value="FolE"/>
    <property type="match status" value="1"/>
</dbReference>
<evidence type="ECO:0000313" key="13">
    <source>
        <dbReference type="RefSeq" id="XP_003742159.1"/>
    </source>
</evidence>
<dbReference type="InterPro" id="IPR043134">
    <property type="entry name" value="GTP-CH-I_N"/>
</dbReference>
<dbReference type="GO" id="GO:0008270">
    <property type="term" value="F:zinc ion binding"/>
    <property type="evidence" value="ECO:0007669"/>
    <property type="project" value="TreeGrafter"/>
</dbReference>
<feature type="compositionally biased region" description="Low complexity" evidence="10">
    <location>
        <begin position="1"/>
        <end position="22"/>
    </location>
</feature>
<dbReference type="PANTHER" id="PTHR11109">
    <property type="entry name" value="GTP CYCLOHYDROLASE I"/>
    <property type="match status" value="1"/>
</dbReference>
<dbReference type="GeneID" id="100900304"/>
<evidence type="ECO:0000259" key="11">
    <source>
        <dbReference type="Pfam" id="PF01227"/>
    </source>
</evidence>
<dbReference type="CDD" id="cd00642">
    <property type="entry name" value="GTP_cyclohydro1"/>
    <property type="match status" value="1"/>
</dbReference>
<proteinExistence type="inferred from homology"/>
<name>A0AAJ6VWS5_9ACAR</name>
<evidence type="ECO:0000256" key="9">
    <source>
        <dbReference type="ARBA" id="ARBA00030854"/>
    </source>
</evidence>
<organism evidence="12 13">
    <name type="scientific">Galendromus occidentalis</name>
    <name type="common">western predatory mite</name>
    <dbReference type="NCBI Taxonomy" id="34638"/>
    <lineage>
        <taxon>Eukaryota</taxon>
        <taxon>Metazoa</taxon>
        <taxon>Ecdysozoa</taxon>
        <taxon>Arthropoda</taxon>
        <taxon>Chelicerata</taxon>
        <taxon>Arachnida</taxon>
        <taxon>Acari</taxon>
        <taxon>Parasitiformes</taxon>
        <taxon>Mesostigmata</taxon>
        <taxon>Gamasina</taxon>
        <taxon>Phytoseioidea</taxon>
        <taxon>Phytoseiidae</taxon>
        <taxon>Typhlodrominae</taxon>
        <taxon>Galendromus</taxon>
    </lineage>
</organism>
<feature type="region of interest" description="Disordered" evidence="10">
    <location>
        <begin position="1"/>
        <end position="31"/>
    </location>
</feature>
<accession>A0AAJ6VWS5</accession>
<dbReference type="KEGG" id="goe:100900304"/>
<dbReference type="Gene3D" id="3.30.1130.10">
    <property type="match status" value="1"/>
</dbReference>
<dbReference type="AlphaFoldDB" id="A0AAJ6VWS5"/>
<evidence type="ECO:0000313" key="12">
    <source>
        <dbReference type="Proteomes" id="UP000694867"/>
    </source>
</evidence>
<evidence type="ECO:0000256" key="2">
    <source>
        <dbReference type="ARBA" id="ARBA00008085"/>
    </source>
</evidence>
<keyword evidence="6" id="KW-0378">Hydrolase</keyword>
<dbReference type="NCBIfam" id="NF006826">
    <property type="entry name" value="PRK09347.1-3"/>
    <property type="match status" value="1"/>
</dbReference>
<dbReference type="Gene3D" id="1.10.286.10">
    <property type="match status" value="1"/>
</dbReference>
<sequence>MATPKSLSLADSSASRSMASMRQLTSPVPRRSVDEEDDIAIKLSVHFEKVLQDLGEDTTRQGLVKTPLRAAKALMHFTKGYNETVREVVGGGIFVENTDEMVIVKDIEIFSLCEHHLVPFFGKISIGYLPNKRVLGLSKIARICEIYARRLQLQERLTKQIAIAIEEAISPTGVGVVVECTHMCMVMRGVQKINSRTITSTMLGYFREDPKTRDEFLTLTGSGKNRSL</sequence>
<dbReference type="GO" id="GO:0005737">
    <property type="term" value="C:cytoplasm"/>
    <property type="evidence" value="ECO:0007669"/>
    <property type="project" value="TreeGrafter"/>
</dbReference>
<dbReference type="InterPro" id="IPR018234">
    <property type="entry name" value="GTP_CycHdrlase_I_CS"/>
</dbReference>
<dbReference type="InterPro" id="IPR001474">
    <property type="entry name" value="GTP_CycHdrlase_I"/>
</dbReference>
<dbReference type="GO" id="GO:0006729">
    <property type="term" value="P:tetrahydrobiopterin biosynthetic process"/>
    <property type="evidence" value="ECO:0007669"/>
    <property type="project" value="UniProtKB-KW"/>
</dbReference>
<protein>
    <recommendedName>
        <fullName evidence="4">GTP cyclohydrolase 1</fullName>
        <ecNumber evidence="3">3.5.4.16</ecNumber>
    </recommendedName>
    <alternativeName>
        <fullName evidence="9">GTP cyclohydrolase I</fullName>
    </alternativeName>
</protein>
<dbReference type="FunFam" id="3.30.1130.10:FF:000012">
    <property type="entry name" value="GTP cyclohydrolase 1"/>
    <property type="match status" value="1"/>
</dbReference>
<reference evidence="13" key="1">
    <citation type="submission" date="2025-08" db="UniProtKB">
        <authorList>
            <consortium name="RefSeq"/>
        </authorList>
    </citation>
    <scope>IDENTIFICATION</scope>
</reference>
<feature type="domain" description="GTP cyclohydrolase I" evidence="11">
    <location>
        <begin position="46"/>
        <end position="219"/>
    </location>
</feature>
<dbReference type="Pfam" id="PF01227">
    <property type="entry name" value="GTP_cyclohydroI"/>
    <property type="match status" value="1"/>
</dbReference>
<keyword evidence="12" id="KW-1185">Reference proteome</keyword>
<gene>
    <name evidence="13" type="primary">LOC100900304</name>
</gene>
<comment type="similarity">
    <text evidence="2">Belongs to the GTP cyclohydrolase I family.</text>
</comment>
<dbReference type="PANTHER" id="PTHR11109:SF7">
    <property type="entry name" value="GTP CYCLOHYDROLASE 1"/>
    <property type="match status" value="1"/>
</dbReference>
<dbReference type="EC" id="3.5.4.16" evidence="3"/>
<dbReference type="NCBIfam" id="NF006825">
    <property type="entry name" value="PRK09347.1-2"/>
    <property type="match status" value="1"/>
</dbReference>
<evidence type="ECO:0000256" key="1">
    <source>
        <dbReference type="ARBA" id="ARBA00005080"/>
    </source>
</evidence>
<keyword evidence="8" id="KW-0342">GTP-binding</keyword>
<dbReference type="NCBIfam" id="TIGR00063">
    <property type="entry name" value="folE"/>
    <property type="match status" value="1"/>
</dbReference>
<dbReference type="GO" id="GO:0003934">
    <property type="term" value="F:GTP cyclohydrolase I activity"/>
    <property type="evidence" value="ECO:0007669"/>
    <property type="project" value="UniProtKB-EC"/>
</dbReference>
<evidence type="ECO:0000256" key="8">
    <source>
        <dbReference type="ARBA" id="ARBA00023134"/>
    </source>
</evidence>
<keyword evidence="7" id="KW-0783">Tetrahydrobiopterin biosynthesis</keyword>
<dbReference type="PROSITE" id="PS00859">
    <property type="entry name" value="GTP_CYCLOHYDROL_1_1"/>
    <property type="match status" value="1"/>
</dbReference>
<comment type="pathway">
    <text evidence="1">Cofactor biosynthesis; 7,8-dihydroneopterin triphosphate biosynthesis; 7,8-dihydroneopterin triphosphate from GTP: step 1/1.</text>
</comment>
<evidence type="ECO:0000256" key="7">
    <source>
        <dbReference type="ARBA" id="ARBA00023007"/>
    </source>
</evidence>
<dbReference type="GO" id="GO:0005525">
    <property type="term" value="F:GTP binding"/>
    <property type="evidence" value="ECO:0007669"/>
    <property type="project" value="UniProtKB-KW"/>
</dbReference>
<dbReference type="SUPFAM" id="SSF55620">
    <property type="entry name" value="Tetrahydrobiopterin biosynthesis enzymes-like"/>
    <property type="match status" value="1"/>
</dbReference>
<dbReference type="CTD" id="37415"/>
<dbReference type="Proteomes" id="UP000694867">
    <property type="component" value="Unplaced"/>
</dbReference>
<evidence type="ECO:0000256" key="6">
    <source>
        <dbReference type="ARBA" id="ARBA00022801"/>
    </source>
</evidence>
<dbReference type="InterPro" id="IPR020602">
    <property type="entry name" value="GTP_CycHdrlase_I_dom"/>
</dbReference>
<dbReference type="GO" id="GO:0046654">
    <property type="term" value="P:tetrahydrofolate biosynthetic process"/>
    <property type="evidence" value="ECO:0007669"/>
    <property type="project" value="InterPro"/>
</dbReference>
<evidence type="ECO:0000256" key="4">
    <source>
        <dbReference type="ARBA" id="ARBA00017272"/>
    </source>
</evidence>
<evidence type="ECO:0000256" key="10">
    <source>
        <dbReference type="SAM" id="MobiDB-lite"/>
    </source>
</evidence>